<accession>A0ABU2NI57</accession>
<evidence type="ECO:0000259" key="3">
    <source>
        <dbReference type="Pfam" id="PF14028"/>
    </source>
</evidence>
<sequence length="1110" mass="117647">MTDTAHRTGGSWYEPVDGVVVRAPLLPVERYLAIGGSGADSGGAAPADDPLVRLAVQVASDSLAGELDRNRSGRDGARSTAALLRYLIRSSTRPTPYGMFAGVALGAWGATTDVRIAGGPRPVRARPDMGWLTGVVLDLEDLIRPRLGLVANTCAFERDGRVHLSDRTAGGGANGPDVSVRATGVVRRALAATRTARPYQDLVTHLLDTTPGATIGMVRGLVDELCRQDLLISDLRPPMTGHPIDHVLARLAATSEANHLVAQLDEVVRLTRAVDLAAGGAVSDGAVSDGAVSDGVVSDGATAGRDAVAAFRARLAAVAAETGRLAASVREGAVGRRPDRRSAVADVLQVDSVLPLAAGKVAATVAADAARAADLLCRLHPAPGGPRHLGAYRTAFLQRYGPDRRVPLLELLDPRFGLGPHDASGGAHGQGRGHAGHAGHAGHPGHSVPPEPDRRAAARRAERLWELATRRPVNTTDAAGEAGEVVLTDDDLAALSLWTPDPRSLPVSVELSVFVVAESAEAVDRGEHLVVVGPNLGAHEAGRGLGRFADLLGRSAADLLTEIGEREQRLRAGVPAAELVYLPRHHRSANVVVRGAVRGLEIPVGVSPGVPPDRVVAPDELSVGVRDGRLRVYRDRTGEEIAVTAGHMLNPRAAPDVCRFLHDVSGDGVTGLAPFEWGAANALPVLPRVRHGRIVLRPARWRFGRDQAAEALPVGDAAGFAAALPRWRERWGLPRRVYLASGDNRLLLDLDDRDQADLLRTTLRGRGPELVLQEALPAPEHAWVPGPGGRYVSELVVPMVRRVPDRPPRTASVAMPPAEAAPSVRPTDDDRLRPPGSDWLYLTLTGPVGRQDEIVAGPLRELTDDLVARGHVDGWFFLRYRDPDHHLRLRLHGDPATLRAAVLPVVVSATADLIAAGELQRAGLETYDREVERYGGPATIALAEAVFGADSHAVARLLGTAAAREPRLPLTAASVDALLAALGLDEGQRLSWYSGHAPPPKESAAAHRRHGTRIEELLHGTPGGAVDDGGVDGVDEEVRAILDERTAAVAPSAAELARRHADGSGHLPVTTLARSFVHMTCNRLGLDQGDERILLGLLRRNLHSRRARVR</sequence>
<dbReference type="InterPro" id="IPR006827">
    <property type="entry name" value="Lant_deHydtase_N"/>
</dbReference>
<evidence type="ECO:0000259" key="2">
    <source>
        <dbReference type="Pfam" id="PF04738"/>
    </source>
</evidence>
<evidence type="ECO:0000313" key="4">
    <source>
        <dbReference type="EMBL" id="MDT0353143.1"/>
    </source>
</evidence>
<keyword evidence="5" id="KW-1185">Reference proteome</keyword>
<dbReference type="EMBL" id="JAVREJ010000026">
    <property type="protein sequence ID" value="MDT0353143.1"/>
    <property type="molecule type" value="Genomic_DNA"/>
</dbReference>
<proteinExistence type="predicted"/>
<comment type="caution">
    <text evidence="4">The sequence shown here is derived from an EMBL/GenBank/DDBJ whole genome shotgun (WGS) entry which is preliminary data.</text>
</comment>
<dbReference type="RefSeq" id="WP_311559658.1">
    <property type="nucleotide sequence ID" value="NZ_JAVREJ010000026.1"/>
</dbReference>
<feature type="region of interest" description="Disordered" evidence="1">
    <location>
        <begin position="420"/>
        <end position="458"/>
    </location>
</feature>
<gene>
    <name evidence="4" type="ORF">RM445_26880</name>
</gene>
<dbReference type="Pfam" id="PF04738">
    <property type="entry name" value="Lant_dehydr_N"/>
    <property type="match status" value="1"/>
</dbReference>
<dbReference type="Proteomes" id="UP001183202">
    <property type="component" value="Unassembled WGS sequence"/>
</dbReference>
<dbReference type="Pfam" id="PF14028">
    <property type="entry name" value="Lant_dehydr_C"/>
    <property type="match status" value="1"/>
</dbReference>
<protein>
    <submittedName>
        <fullName evidence="4">Lantibiotic dehydratase</fullName>
    </submittedName>
</protein>
<feature type="domain" description="Lantibiotic dehydratase N-terminal" evidence="2">
    <location>
        <begin position="49"/>
        <end position="759"/>
    </location>
</feature>
<reference evidence="5" key="1">
    <citation type="submission" date="2023-07" db="EMBL/GenBank/DDBJ databases">
        <title>30 novel species of actinomycetes from the DSMZ collection.</title>
        <authorList>
            <person name="Nouioui I."/>
        </authorList>
    </citation>
    <scope>NUCLEOTIDE SEQUENCE [LARGE SCALE GENOMIC DNA]</scope>
    <source>
        <strain evidence="5">DSM 45834</strain>
    </source>
</reference>
<organism evidence="4 5">
    <name type="scientific">Pseudonocardia charpentierae</name>
    <dbReference type="NCBI Taxonomy" id="3075545"/>
    <lineage>
        <taxon>Bacteria</taxon>
        <taxon>Bacillati</taxon>
        <taxon>Actinomycetota</taxon>
        <taxon>Actinomycetes</taxon>
        <taxon>Pseudonocardiales</taxon>
        <taxon>Pseudonocardiaceae</taxon>
        <taxon>Pseudonocardia</taxon>
    </lineage>
</organism>
<evidence type="ECO:0000256" key="1">
    <source>
        <dbReference type="SAM" id="MobiDB-lite"/>
    </source>
</evidence>
<name>A0ABU2NI57_9PSEU</name>
<feature type="domain" description="Thiopeptide-type bacteriocin biosynthesis" evidence="3">
    <location>
        <begin position="839"/>
        <end position="1100"/>
    </location>
</feature>
<dbReference type="NCBIfam" id="TIGR03891">
    <property type="entry name" value="thiopep_ocin"/>
    <property type="match status" value="1"/>
</dbReference>
<feature type="region of interest" description="Disordered" evidence="1">
    <location>
        <begin position="806"/>
        <end position="833"/>
    </location>
</feature>
<evidence type="ECO:0000313" key="5">
    <source>
        <dbReference type="Proteomes" id="UP001183202"/>
    </source>
</evidence>
<dbReference type="InterPro" id="IPR023809">
    <property type="entry name" value="Thiopep_bacteriocin_synth_dom"/>
</dbReference>